<organism evidence="1 2">
    <name type="scientific">Campylobacter rectus RM3267</name>
    <dbReference type="NCBI Taxonomy" id="553218"/>
    <lineage>
        <taxon>Bacteria</taxon>
        <taxon>Pseudomonadati</taxon>
        <taxon>Campylobacterota</taxon>
        <taxon>Epsilonproteobacteria</taxon>
        <taxon>Campylobacterales</taxon>
        <taxon>Campylobacteraceae</taxon>
        <taxon>Campylobacter</taxon>
    </lineage>
</organism>
<dbReference type="AlphaFoldDB" id="B9CYL7"/>
<reference evidence="1 2" key="1">
    <citation type="submission" date="2008-08" db="EMBL/GenBank/DDBJ databases">
        <authorList>
            <person name="Madupu R."/>
            <person name="Durkin A.S."/>
            <person name="Torralba M."/>
            <person name="Methe B."/>
            <person name="Sutton G.G."/>
            <person name="Strausberg R.L."/>
            <person name="Nelson K.E."/>
        </authorList>
    </citation>
    <scope>NUCLEOTIDE SEQUENCE [LARGE SCALE GENOMIC DNA]</scope>
    <source>
        <strain evidence="1 2">RM3267</strain>
    </source>
</reference>
<dbReference type="EMBL" id="ACFU01000002">
    <property type="protein sequence ID" value="EEF15184.1"/>
    <property type="molecule type" value="Genomic_DNA"/>
</dbReference>
<evidence type="ECO:0000313" key="1">
    <source>
        <dbReference type="EMBL" id="EEF15184.1"/>
    </source>
</evidence>
<comment type="caution">
    <text evidence="1">The sequence shown here is derived from an EMBL/GenBank/DDBJ whole genome shotgun (WGS) entry which is preliminary data.</text>
</comment>
<keyword evidence="2" id="KW-1185">Reference proteome</keyword>
<dbReference type="Proteomes" id="UP000003082">
    <property type="component" value="Unassembled WGS sequence"/>
</dbReference>
<evidence type="ECO:0000313" key="2">
    <source>
        <dbReference type="Proteomes" id="UP000003082"/>
    </source>
</evidence>
<protein>
    <submittedName>
        <fullName evidence="1">Uncharacterized protein</fullName>
    </submittedName>
</protein>
<dbReference type="STRING" id="553218.CAMRE0001_1844"/>
<sequence>MKSNLAKFANFTHRDPHLENSNLKFATLCVSKAKSPP</sequence>
<name>B9CYL7_CAMRE</name>
<accession>B9CYL7</accession>
<gene>
    <name evidence="1" type="ORF">CAMRE0001_1844</name>
</gene>
<proteinExistence type="predicted"/>